<feature type="domain" description="Histidine kinase" evidence="12">
    <location>
        <begin position="1003"/>
        <end position="1233"/>
    </location>
</feature>
<dbReference type="InterPro" id="IPR005467">
    <property type="entry name" value="His_kinase_dom"/>
</dbReference>
<dbReference type="SUPFAM" id="SSF52172">
    <property type="entry name" value="CheY-like"/>
    <property type="match status" value="1"/>
</dbReference>
<dbReference type="SMART" id="SM00260">
    <property type="entry name" value="CheW"/>
    <property type="match status" value="1"/>
</dbReference>
<dbReference type="InterPro" id="IPR051315">
    <property type="entry name" value="Bact_Chemotaxis_CheA"/>
</dbReference>
<name>A0A1T2CKN5_SOVGS</name>
<feature type="domain" description="HPt" evidence="15">
    <location>
        <begin position="628"/>
        <end position="732"/>
    </location>
</feature>
<dbReference type="SMART" id="SM01231">
    <property type="entry name" value="H-kinase_dim"/>
    <property type="match status" value="1"/>
</dbReference>
<evidence type="ECO:0000256" key="9">
    <source>
        <dbReference type="PROSITE-ProRule" id="PRU00110"/>
    </source>
</evidence>
<dbReference type="InterPro" id="IPR036890">
    <property type="entry name" value="HATPase_C_sf"/>
</dbReference>
<dbReference type="Gene3D" id="3.40.50.2300">
    <property type="match status" value="1"/>
</dbReference>
<feature type="modified residue" description="4-aspartylphosphate" evidence="10">
    <location>
        <position position="1441"/>
    </location>
</feature>
<evidence type="ECO:0000256" key="1">
    <source>
        <dbReference type="ARBA" id="ARBA00000085"/>
    </source>
</evidence>
<dbReference type="EC" id="2.7.13.3" evidence="2"/>
<dbReference type="Gene3D" id="1.20.120.160">
    <property type="entry name" value="HPT domain"/>
    <property type="match status" value="1"/>
</dbReference>
<evidence type="ECO:0000256" key="11">
    <source>
        <dbReference type="SAM" id="MobiDB-lite"/>
    </source>
</evidence>
<dbReference type="Pfam" id="PF01584">
    <property type="entry name" value="CheW"/>
    <property type="match status" value="1"/>
</dbReference>
<organism evidence="16 17">
    <name type="scientific">Solemya velum gill symbiont</name>
    <dbReference type="NCBI Taxonomy" id="2340"/>
    <lineage>
        <taxon>Bacteria</taxon>
        <taxon>Pseudomonadati</taxon>
        <taxon>Pseudomonadota</taxon>
        <taxon>Gammaproteobacteria</taxon>
        <taxon>sulfur-oxidizing symbionts</taxon>
    </lineage>
</organism>
<evidence type="ECO:0000256" key="3">
    <source>
        <dbReference type="ARBA" id="ARBA00021495"/>
    </source>
</evidence>
<dbReference type="PANTHER" id="PTHR43395">
    <property type="entry name" value="SENSOR HISTIDINE KINASE CHEA"/>
    <property type="match status" value="1"/>
</dbReference>
<comment type="caution">
    <text evidence="16">The sequence shown here is derived from an EMBL/GenBank/DDBJ whole genome shotgun (WGS) entry which is preliminary data.</text>
</comment>
<dbReference type="EMBL" id="MPNX01000005">
    <property type="protein sequence ID" value="OOY35382.1"/>
    <property type="molecule type" value="Genomic_DNA"/>
</dbReference>
<dbReference type="SUPFAM" id="SSF47226">
    <property type="entry name" value="Histidine-containing phosphotransfer domain, HPT domain"/>
    <property type="match status" value="1"/>
</dbReference>
<dbReference type="GO" id="GO:0006935">
    <property type="term" value="P:chemotaxis"/>
    <property type="evidence" value="ECO:0007669"/>
    <property type="project" value="InterPro"/>
</dbReference>
<reference evidence="16 17" key="1">
    <citation type="submission" date="2016-11" db="EMBL/GenBank/DDBJ databases">
        <title>Mixed transmission modes and dynamic genome evolution in an obligate animal-bacterial symbiosis.</title>
        <authorList>
            <person name="Russell S.L."/>
            <person name="Corbett-Detig R.B."/>
            <person name="Cavanaugh C.M."/>
        </authorList>
    </citation>
    <scope>NUCLEOTIDE SEQUENCE [LARGE SCALE GENOMIC DNA]</scope>
    <source>
        <strain evidence="16">MA-KB16</strain>
    </source>
</reference>
<feature type="domain" description="Response regulatory" evidence="13">
    <location>
        <begin position="1392"/>
        <end position="1508"/>
    </location>
</feature>
<dbReference type="FunFam" id="3.30.565.10:FF:000016">
    <property type="entry name" value="Chemotaxis protein CheA, putative"/>
    <property type="match status" value="1"/>
</dbReference>
<dbReference type="PROSITE" id="PS50851">
    <property type="entry name" value="CHEW"/>
    <property type="match status" value="1"/>
</dbReference>
<dbReference type="SMART" id="SM00073">
    <property type="entry name" value="HPT"/>
    <property type="match status" value="1"/>
</dbReference>
<dbReference type="CDD" id="cd00088">
    <property type="entry name" value="HPT"/>
    <property type="match status" value="1"/>
</dbReference>
<dbReference type="PANTHER" id="PTHR43395:SF8">
    <property type="entry name" value="HISTIDINE KINASE"/>
    <property type="match status" value="1"/>
</dbReference>
<evidence type="ECO:0000259" key="13">
    <source>
        <dbReference type="PROSITE" id="PS50110"/>
    </source>
</evidence>
<dbReference type="SUPFAM" id="SSF55874">
    <property type="entry name" value="ATPase domain of HSP90 chaperone/DNA topoisomerase II/histidine kinase"/>
    <property type="match status" value="1"/>
</dbReference>
<dbReference type="PRINTS" id="PR00344">
    <property type="entry name" value="BCTRLSENSOR"/>
</dbReference>
<dbReference type="InterPro" id="IPR002545">
    <property type="entry name" value="CheW-lke_dom"/>
</dbReference>
<feature type="compositionally biased region" description="Acidic residues" evidence="11">
    <location>
        <begin position="777"/>
        <end position="800"/>
    </location>
</feature>
<comment type="function">
    <text evidence="8">Involved in the transmission of sensory signals from the chemoreceptors to the flagellar motors. CheA is autophosphorylated; it can transfer its phosphate group to either CheB or CheY.</text>
</comment>
<dbReference type="Gene3D" id="3.30.565.10">
    <property type="entry name" value="Histidine kinase-like ATPase, C-terminal domain"/>
    <property type="match status" value="1"/>
</dbReference>
<evidence type="ECO:0000259" key="14">
    <source>
        <dbReference type="PROSITE" id="PS50851"/>
    </source>
</evidence>
<dbReference type="PROSITE" id="PS50109">
    <property type="entry name" value="HIS_KIN"/>
    <property type="match status" value="1"/>
</dbReference>
<dbReference type="InterPro" id="IPR011006">
    <property type="entry name" value="CheY-like_superfamily"/>
</dbReference>
<feature type="region of interest" description="Disordered" evidence="11">
    <location>
        <begin position="748"/>
        <end position="832"/>
    </location>
</feature>
<feature type="compositionally biased region" description="Acidic residues" evidence="11">
    <location>
        <begin position="807"/>
        <end position="832"/>
    </location>
</feature>
<feature type="modified residue" description="Phosphohistidine" evidence="9">
    <location>
        <position position="675"/>
    </location>
</feature>
<dbReference type="PROSITE" id="PS50110">
    <property type="entry name" value="RESPONSE_REGULATORY"/>
    <property type="match status" value="1"/>
</dbReference>
<evidence type="ECO:0000259" key="15">
    <source>
        <dbReference type="PROSITE" id="PS50894"/>
    </source>
</evidence>
<dbReference type="GO" id="GO:0000155">
    <property type="term" value="F:phosphorelay sensor kinase activity"/>
    <property type="evidence" value="ECO:0007669"/>
    <property type="project" value="InterPro"/>
</dbReference>
<dbReference type="PROSITE" id="PS50894">
    <property type="entry name" value="HPT"/>
    <property type="match status" value="1"/>
</dbReference>
<dbReference type="Pfam" id="PF01627">
    <property type="entry name" value="Hpt"/>
    <property type="match status" value="1"/>
</dbReference>
<dbReference type="InterPro" id="IPR036641">
    <property type="entry name" value="HPT_dom_sf"/>
</dbReference>
<dbReference type="InterPro" id="IPR001789">
    <property type="entry name" value="Sig_transdc_resp-reg_receiver"/>
</dbReference>
<dbReference type="InterPro" id="IPR004105">
    <property type="entry name" value="CheA-like_dim"/>
</dbReference>
<dbReference type="InterPro" id="IPR004358">
    <property type="entry name" value="Sig_transdc_His_kin-like_C"/>
</dbReference>
<dbReference type="SMART" id="SM00448">
    <property type="entry name" value="REC"/>
    <property type="match status" value="1"/>
</dbReference>
<dbReference type="Proteomes" id="UP000190962">
    <property type="component" value="Unassembled WGS sequence"/>
</dbReference>
<evidence type="ECO:0000256" key="6">
    <source>
        <dbReference type="ARBA" id="ARBA00022777"/>
    </source>
</evidence>
<dbReference type="InterPro" id="IPR058661">
    <property type="entry name" value="FimL_2nd"/>
</dbReference>
<feature type="region of interest" description="Disordered" evidence="11">
    <location>
        <begin position="847"/>
        <end position="868"/>
    </location>
</feature>
<dbReference type="Pfam" id="PF02518">
    <property type="entry name" value="HATPase_c"/>
    <property type="match status" value="1"/>
</dbReference>
<dbReference type="InterPro" id="IPR008207">
    <property type="entry name" value="Sig_transdc_His_kin_Hpt_dom"/>
</dbReference>
<evidence type="ECO:0000313" key="17">
    <source>
        <dbReference type="Proteomes" id="UP000190962"/>
    </source>
</evidence>
<dbReference type="Gene3D" id="2.30.30.40">
    <property type="entry name" value="SH3 Domains"/>
    <property type="match status" value="1"/>
</dbReference>
<evidence type="ECO:0000256" key="10">
    <source>
        <dbReference type="PROSITE-ProRule" id="PRU00169"/>
    </source>
</evidence>
<protein>
    <recommendedName>
        <fullName evidence="3">Chemotaxis protein CheA</fullName>
        <ecNumber evidence="2">2.7.13.3</ecNumber>
    </recommendedName>
</protein>
<sequence length="1516" mass="168404">MLPGTPHSDSPDNVMNSCSKPQVVWVIEGLHQLLTAATRAFSNFSESGEPAELNDASMAVRQLRNVVKFSRLHGAEMLLDELDKVVQRLQDKKILDQRGTLIVLTSGLKALEKHLDMLVSGGLDIPLHLMPQINELRAARDASLPSETVIFIPRLDEILLLDLCEPVPGDDSLIDYLNQQRGEFHRCLLECYRGEAAHGFAELAEFFLQAADKASAPVQRLFLPASVLANHLSGQPSGTALASRLVVAKIDGLIRTILRHGEDEVRTNYPIGLLRNLLYYVAQIDDESLMHLGSLKQEYGLDEGLVALHQDKSDNAQAISAELDAISDAMSREIASTMKRLSYYRRAVNRDKESLHAIRHRIDAVADVTGLLGFGELQESMVAVQQPLDDSVTRRIADAPLQACEQLLLQTGDDLLQLSQESENSGLFATLLGKDLHGDELMQRRQAAEEAGELVEQIERSLKAYHPGSDASDFLNAVIGRLRRTAGLVSSVNDEWLSTRLERFADRLDAGFSRLPESVLTPFAEVLGGIASYIELLPYACDTSVKVSAFIDETMYRLEPELEVLSLRVSSQLPEESVASDASVDALLEEALEESEISQEESKESVAIIVEELPVVEEQGSEAAWDQKGDPDPELLETFRAEASELLEQIETLFANLPEERLNAEMVQQFRRYLHTMKGSSRLVEQEQIGHLSHAVESMLINAESQSALGQEQVYKLAREAVDLLTTQVESLTSEAVPSAAEFSTSLQELDITDLSSSPDEGEADKQVVQETSIQEEAADDQESIEETVESEAPEEEIEAEVAKEGEAEEDVTEEDEAEEDAWEEIPEEDEVEEVEEVEEVVGEEITEEDEVDEVTGEEIPEEDEVDEEVEGIAIEEGFDDEFIGIPAAVTSYPPAVSHTSRAVDESAERSIRVPLKLLDDMSSGFAELMAFGSRLQEQKNRVSSDLTELGRTVMRLGEQLRRMENETESHILNQNEPVPSTTDENFDPLELDRFTSIHEVSRALAETRHDLSSIKKSIDIVQQESGHLLSRHTDLSTNLYHQLIDSRTLAFETQVPRLQRLVRQVSSDLDKKARLTVSGQQLQIDRNMLERIMPLLEHLVRNALFHGIEMPRQREEAGKRKNGKLTLDIHRHGMEVILGFSDDGRGFDREKIAVHGHELGLVESKSSLSDEEMTRIITTPGFSTSEEVDQVSGRGVGLDVVASGIDALGGRLRIAESVDGGARFVIHLPCNRAIMDALILKLDNACYAIPDSMIEAVVRVDSSEVEACMKGRMPGIDYNGQTYPLRRFDHLLASETSYVIDEKRKWLPLVLLRGESPVALFAGDLYGNRQIVIRSVGVQLESVPWINGGTVLASGEVALIVDPGVLLDAFDPDAIVPPDAIVSESERGRGVILAVDDSVTMRKFVTSMLERKEYQVITANDGLDALTKLKRTRPDLVLVDIEMPRMDGFEFTRHLRASPEIEELPVIMITSRSGGKHRQQANELGVDAFLVKPYKEKELMEKLDELLHSEEQENE</sequence>
<keyword evidence="7" id="KW-0902">Two-component regulatory system</keyword>
<keyword evidence="6" id="KW-0418">Kinase</keyword>
<evidence type="ECO:0000256" key="4">
    <source>
        <dbReference type="ARBA" id="ARBA00022553"/>
    </source>
</evidence>
<dbReference type="Pfam" id="PF00072">
    <property type="entry name" value="Response_reg"/>
    <property type="match status" value="1"/>
</dbReference>
<evidence type="ECO:0000256" key="7">
    <source>
        <dbReference type="ARBA" id="ARBA00023012"/>
    </source>
</evidence>
<dbReference type="SMART" id="SM00387">
    <property type="entry name" value="HATPase_c"/>
    <property type="match status" value="1"/>
</dbReference>
<keyword evidence="5" id="KW-0808">Transferase</keyword>
<feature type="domain" description="CheW-like" evidence="14">
    <location>
        <begin position="1235"/>
        <end position="1373"/>
    </location>
</feature>
<dbReference type="GO" id="GO:0005737">
    <property type="term" value="C:cytoplasm"/>
    <property type="evidence" value="ECO:0007669"/>
    <property type="project" value="InterPro"/>
</dbReference>
<evidence type="ECO:0000256" key="5">
    <source>
        <dbReference type="ARBA" id="ARBA00022679"/>
    </source>
</evidence>
<dbReference type="InterPro" id="IPR003594">
    <property type="entry name" value="HATPase_dom"/>
</dbReference>
<gene>
    <name evidence="16" type="ORF">BOV88_05460</name>
</gene>
<dbReference type="InterPro" id="IPR036061">
    <property type="entry name" value="CheW-like_dom_sf"/>
</dbReference>
<evidence type="ECO:0000256" key="8">
    <source>
        <dbReference type="ARBA" id="ARBA00035100"/>
    </source>
</evidence>
<keyword evidence="4 10" id="KW-0597">Phosphoprotein</keyword>
<dbReference type="Pfam" id="PF26379">
    <property type="entry name" value="FimL_2nd"/>
    <property type="match status" value="1"/>
</dbReference>
<evidence type="ECO:0000313" key="16">
    <source>
        <dbReference type="EMBL" id="OOY35382.1"/>
    </source>
</evidence>
<comment type="catalytic activity">
    <reaction evidence="1">
        <text>ATP + protein L-histidine = ADP + protein N-phospho-L-histidine.</text>
        <dbReference type="EC" id="2.7.13.3"/>
    </reaction>
</comment>
<feature type="compositionally biased region" description="Polar residues" evidence="11">
    <location>
        <begin position="748"/>
        <end position="759"/>
    </location>
</feature>
<proteinExistence type="predicted"/>
<evidence type="ECO:0000256" key="2">
    <source>
        <dbReference type="ARBA" id="ARBA00012438"/>
    </source>
</evidence>
<evidence type="ECO:0000259" key="12">
    <source>
        <dbReference type="PROSITE" id="PS50109"/>
    </source>
</evidence>
<dbReference type="SUPFAM" id="SSF50341">
    <property type="entry name" value="CheW-like"/>
    <property type="match status" value="1"/>
</dbReference>
<accession>A0A1T2CKN5</accession>